<evidence type="ECO:0000256" key="1">
    <source>
        <dbReference type="SAM" id="MobiDB-lite"/>
    </source>
</evidence>
<organism evidence="2 3">
    <name type="scientific">Alosa alosa</name>
    <name type="common">allis shad</name>
    <dbReference type="NCBI Taxonomy" id="278164"/>
    <lineage>
        <taxon>Eukaryota</taxon>
        <taxon>Metazoa</taxon>
        <taxon>Chordata</taxon>
        <taxon>Craniata</taxon>
        <taxon>Vertebrata</taxon>
        <taxon>Euteleostomi</taxon>
        <taxon>Actinopterygii</taxon>
        <taxon>Neopterygii</taxon>
        <taxon>Teleostei</taxon>
        <taxon>Clupei</taxon>
        <taxon>Clupeiformes</taxon>
        <taxon>Clupeoidei</taxon>
        <taxon>Clupeidae</taxon>
        <taxon>Alosa</taxon>
    </lineage>
</organism>
<accession>A0AAV6FJD2</accession>
<evidence type="ECO:0000313" key="3">
    <source>
        <dbReference type="Proteomes" id="UP000823561"/>
    </source>
</evidence>
<dbReference type="Proteomes" id="UP000823561">
    <property type="component" value="Unassembled WGS sequence"/>
</dbReference>
<dbReference type="AlphaFoldDB" id="A0AAV6FJD2"/>
<name>A0AAV6FJD2_9TELE</name>
<sequence>MTPTEHSQKGEWCQTTRQPASVLWSASSHHGLLQRWIQRTIGRLSAVWLSPKQKDMPGRSKAKPGDFSAAVPARNRRTAPENRFFCSCSKWVFYT</sequence>
<gene>
    <name evidence="2" type="ORF">AALO_G00305480</name>
</gene>
<reference evidence="2" key="1">
    <citation type="submission" date="2020-10" db="EMBL/GenBank/DDBJ databases">
        <title>Chromosome-scale genome assembly of the Allis shad, Alosa alosa.</title>
        <authorList>
            <person name="Margot Z."/>
            <person name="Christophe K."/>
            <person name="Cabau C."/>
            <person name="Louis A."/>
            <person name="Berthelot C."/>
            <person name="Parey E."/>
            <person name="Roest Crollius H."/>
            <person name="Montfort J."/>
            <person name="Robinson-Rechavi M."/>
            <person name="Bucao C."/>
            <person name="Bouchez O."/>
            <person name="Gislard M."/>
            <person name="Lluch J."/>
            <person name="Milhes M."/>
            <person name="Lampietro C."/>
            <person name="Lopez Roques C."/>
            <person name="Donnadieu C."/>
            <person name="Braasch I."/>
            <person name="Desvignes T."/>
            <person name="Postlethwait J."/>
            <person name="Bobe J."/>
            <person name="Guiguen Y."/>
        </authorList>
    </citation>
    <scope>NUCLEOTIDE SEQUENCE</scope>
    <source>
        <strain evidence="2">M-15738</strain>
        <tissue evidence="2">Blood</tissue>
    </source>
</reference>
<keyword evidence="3" id="KW-1185">Reference proteome</keyword>
<dbReference type="EMBL" id="JADWDJ010000068">
    <property type="protein sequence ID" value="KAG5260561.1"/>
    <property type="molecule type" value="Genomic_DNA"/>
</dbReference>
<proteinExistence type="predicted"/>
<feature type="region of interest" description="Disordered" evidence="1">
    <location>
        <begin position="52"/>
        <end position="74"/>
    </location>
</feature>
<evidence type="ECO:0000313" key="2">
    <source>
        <dbReference type="EMBL" id="KAG5260561.1"/>
    </source>
</evidence>
<protein>
    <submittedName>
        <fullName evidence="2">Uncharacterized protein</fullName>
    </submittedName>
</protein>
<comment type="caution">
    <text evidence="2">The sequence shown here is derived from an EMBL/GenBank/DDBJ whole genome shotgun (WGS) entry which is preliminary data.</text>
</comment>